<keyword evidence="5" id="KW-1185">Reference proteome</keyword>
<dbReference type="AlphaFoldDB" id="A0A2N3INM3"/>
<feature type="region of interest" description="Disordered" evidence="1">
    <location>
        <begin position="1"/>
        <end position="22"/>
    </location>
</feature>
<reference evidence="4 5" key="1">
    <citation type="journal article" date="2017" name="Front. Microbiol.">
        <title>Strong Genomic and Phenotypic Heterogeneity in the Aeromonas sobria Species Complex.</title>
        <authorList>
            <person name="Gauthier J."/>
            <person name="Vincent A.T."/>
            <person name="Charette S.J."/>
            <person name="Derome N."/>
        </authorList>
    </citation>
    <scope>NUCLEOTIDE SEQUENCE [LARGE SCALE GENOMIC DNA]</scope>
    <source>
        <strain evidence="4 5">TM18</strain>
    </source>
</reference>
<evidence type="ECO:0000313" key="4">
    <source>
        <dbReference type="EMBL" id="PKQ72647.1"/>
    </source>
</evidence>
<dbReference type="PANTHER" id="PTHR38687:SF2">
    <property type="entry name" value="CELL DIVISION PROTEIN FTSN"/>
    <property type="match status" value="1"/>
</dbReference>
<accession>A0A2N3INM3</accession>
<feature type="transmembrane region" description="Helical" evidence="2">
    <location>
        <begin position="28"/>
        <end position="50"/>
    </location>
</feature>
<organism evidence="4 5">
    <name type="scientific">Aeromonas sobria</name>
    <dbReference type="NCBI Taxonomy" id="646"/>
    <lineage>
        <taxon>Bacteria</taxon>
        <taxon>Pseudomonadati</taxon>
        <taxon>Pseudomonadota</taxon>
        <taxon>Gammaproteobacteria</taxon>
        <taxon>Aeromonadales</taxon>
        <taxon>Aeromonadaceae</taxon>
        <taxon>Aeromonas</taxon>
    </lineage>
</organism>
<feature type="compositionally biased region" description="Pro residues" evidence="1">
    <location>
        <begin position="98"/>
        <end position="109"/>
    </location>
</feature>
<dbReference type="Proteomes" id="UP000233467">
    <property type="component" value="Unassembled WGS sequence"/>
</dbReference>
<dbReference type="Pfam" id="PF05036">
    <property type="entry name" value="SPOR"/>
    <property type="match status" value="1"/>
</dbReference>
<feature type="compositionally biased region" description="Basic and acidic residues" evidence="1">
    <location>
        <begin position="162"/>
        <end position="171"/>
    </location>
</feature>
<dbReference type="RefSeq" id="WP_101326501.1">
    <property type="nucleotide sequence ID" value="NZ_NQMM01000059.1"/>
</dbReference>
<keyword evidence="2" id="KW-0472">Membrane</keyword>
<dbReference type="Gene3D" id="3.30.70.1070">
    <property type="entry name" value="Sporulation related repeat"/>
    <property type="match status" value="1"/>
</dbReference>
<dbReference type="GO" id="GO:0051301">
    <property type="term" value="P:cell division"/>
    <property type="evidence" value="ECO:0007669"/>
    <property type="project" value="UniProtKB-KW"/>
</dbReference>
<evidence type="ECO:0000256" key="1">
    <source>
        <dbReference type="SAM" id="MobiDB-lite"/>
    </source>
</evidence>
<dbReference type="InterPro" id="IPR007730">
    <property type="entry name" value="SPOR-like_dom"/>
</dbReference>
<keyword evidence="2" id="KW-0812">Transmembrane</keyword>
<proteinExistence type="predicted"/>
<dbReference type="EMBL" id="NQMM01000059">
    <property type="protein sequence ID" value="PKQ72647.1"/>
    <property type="molecule type" value="Genomic_DNA"/>
</dbReference>
<evidence type="ECO:0000256" key="2">
    <source>
        <dbReference type="SAM" id="Phobius"/>
    </source>
</evidence>
<comment type="caution">
    <text evidence="4">The sequence shown here is derived from an EMBL/GenBank/DDBJ whole genome shotgun (WGS) entry which is preliminary data.</text>
</comment>
<dbReference type="PROSITE" id="PS51724">
    <property type="entry name" value="SPOR"/>
    <property type="match status" value="1"/>
</dbReference>
<feature type="region of interest" description="Disordered" evidence="1">
    <location>
        <begin position="96"/>
        <end position="171"/>
    </location>
</feature>
<sequence length="281" mass="29886">MATRDYVGSRPRRRAGGRNTKKAAPRRFPVIPILLVAALLAGFGGFLYMINGKGNDAPTIEEQVKANKPKAQNNGLPQEKWSYIERLENKQVDIIEPPTQPGVLPPPPAETLTLQPSKLPQPVPTDIPQPGTPIGQPKPYLPNPATSPSTSGAPVASAQEQAIDRKADRERMEREIRAELERERAAAAKAQPASAPAQPAATDNGRYMMQCAALRSQDSAESLKARIAFGAGLSSSLQVINGANGTVYKVMVGPFNGKAAVDAANRKLQSSGISGCIPKKG</sequence>
<name>A0A2N3INM3_AERSO</name>
<feature type="domain" description="SPOR" evidence="3">
    <location>
        <begin position="201"/>
        <end position="280"/>
    </location>
</feature>
<evidence type="ECO:0000313" key="5">
    <source>
        <dbReference type="Proteomes" id="UP000233467"/>
    </source>
</evidence>
<gene>
    <name evidence="4" type="ORF">CJP16_21360</name>
</gene>
<protein>
    <submittedName>
        <fullName evidence="4">Cell division protein</fullName>
    </submittedName>
</protein>
<keyword evidence="4" id="KW-0131">Cell cycle</keyword>
<keyword evidence="4" id="KW-0132">Cell division</keyword>
<dbReference type="GO" id="GO:0042834">
    <property type="term" value="F:peptidoglycan binding"/>
    <property type="evidence" value="ECO:0007669"/>
    <property type="project" value="InterPro"/>
</dbReference>
<feature type="compositionally biased region" description="Pro residues" evidence="1">
    <location>
        <begin position="119"/>
        <end position="131"/>
    </location>
</feature>
<evidence type="ECO:0000259" key="3">
    <source>
        <dbReference type="PROSITE" id="PS51724"/>
    </source>
</evidence>
<dbReference type="InterPro" id="IPR052521">
    <property type="entry name" value="Cell_div_SPOR-domain"/>
</dbReference>
<dbReference type="PANTHER" id="PTHR38687">
    <property type="entry name" value="CELL DIVISION PROTEIN DEDD-RELATED"/>
    <property type="match status" value="1"/>
</dbReference>
<dbReference type="SUPFAM" id="SSF110997">
    <property type="entry name" value="Sporulation related repeat"/>
    <property type="match status" value="1"/>
</dbReference>
<dbReference type="InterPro" id="IPR036680">
    <property type="entry name" value="SPOR-like_sf"/>
</dbReference>
<feature type="compositionally biased region" description="Basic residues" evidence="1">
    <location>
        <begin position="10"/>
        <end position="22"/>
    </location>
</feature>
<keyword evidence="2" id="KW-1133">Transmembrane helix</keyword>